<accession>A0AAE3M5W1</accession>
<keyword evidence="3" id="KW-1185">Reference proteome</keyword>
<name>A0AAE3M5W1_9BACT</name>
<sequence length="271" mass="30640">MDNKLAKIIIAVVIGFFMLKTCSTCRSSRNYYSSNPTVSSWEKSPVDKLVRSLSNENNFSIILLDMDSRSDGYFHQYNVLIEKPDTILTQQTGWEKVSESFFAENINNMGMEIASKKDGKLSKVASPAGYNHYIGNEKYGHWTQRNGTSFWEFYGQYAFMSSMFNLMTYPVRRSYYDDYYGGGYYGRRSYYGPSGSNMYGTKSYTSKTGKSTTWGSKPSNFKSQVRSQVSRSSSTSQSRSYSSGSSYSQKSRSSSRYSSSSSRSRSGGFGK</sequence>
<proteinExistence type="predicted"/>
<protein>
    <submittedName>
        <fullName evidence="2">Uncharacterized protein</fullName>
    </submittedName>
</protein>
<comment type="caution">
    <text evidence="2">The sequence shown here is derived from an EMBL/GenBank/DDBJ whole genome shotgun (WGS) entry which is preliminary data.</text>
</comment>
<dbReference type="AlphaFoldDB" id="A0AAE3M5W1"/>
<organism evidence="2 3">
    <name type="scientific">Plebeiibacterium sediminum</name>
    <dbReference type="NCBI Taxonomy" id="2992112"/>
    <lineage>
        <taxon>Bacteria</taxon>
        <taxon>Pseudomonadati</taxon>
        <taxon>Bacteroidota</taxon>
        <taxon>Bacteroidia</taxon>
        <taxon>Marinilabiliales</taxon>
        <taxon>Marinilabiliaceae</taxon>
        <taxon>Plebeiibacterium</taxon>
    </lineage>
</organism>
<dbReference type="RefSeq" id="WP_301191086.1">
    <property type="nucleotide sequence ID" value="NZ_JAPDPJ010000031.1"/>
</dbReference>
<evidence type="ECO:0000313" key="2">
    <source>
        <dbReference type="EMBL" id="MCW3787521.1"/>
    </source>
</evidence>
<dbReference type="EMBL" id="JAPDPJ010000031">
    <property type="protein sequence ID" value="MCW3787521.1"/>
    <property type="molecule type" value="Genomic_DNA"/>
</dbReference>
<evidence type="ECO:0000256" key="1">
    <source>
        <dbReference type="SAM" id="MobiDB-lite"/>
    </source>
</evidence>
<reference evidence="2" key="1">
    <citation type="submission" date="2022-10" db="EMBL/GenBank/DDBJ databases">
        <authorList>
            <person name="Yu W.X."/>
        </authorList>
    </citation>
    <scope>NUCLEOTIDE SEQUENCE</scope>
    <source>
        <strain evidence="2">AAT</strain>
    </source>
</reference>
<feature type="region of interest" description="Disordered" evidence="1">
    <location>
        <begin position="209"/>
        <end position="271"/>
    </location>
</feature>
<evidence type="ECO:0000313" key="3">
    <source>
        <dbReference type="Proteomes" id="UP001209229"/>
    </source>
</evidence>
<gene>
    <name evidence="2" type="ORF">OM075_13690</name>
</gene>
<dbReference type="Proteomes" id="UP001209229">
    <property type="component" value="Unassembled WGS sequence"/>
</dbReference>